<dbReference type="eggNOG" id="COG1053">
    <property type="taxonomic scope" value="Bacteria"/>
</dbReference>
<evidence type="ECO:0000313" key="11">
    <source>
        <dbReference type="EMBL" id="EFC05295.1"/>
    </source>
</evidence>
<dbReference type="SMART" id="SM00900">
    <property type="entry name" value="FMN_bind"/>
    <property type="match status" value="2"/>
</dbReference>
<dbReference type="AlphaFoldDB" id="D2MQM6"/>
<dbReference type="InterPro" id="IPR007329">
    <property type="entry name" value="FMN-bd"/>
</dbReference>
<dbReference type="RefSeq" id="WP_006627689.1">
    <property type="nucleotide sequence ID" value="NZ_ADFR01000016.1"/>
</dbReference>
<dbReference type="Proteomes" id="UP000005017">
    <property type="component" value="Unassembled WGS sequence"/>
</dbReference>
<dbReference type="Gene3D" id="3.50.50.60">
    <property type="entry name" value="FAD/NAD(P)-binding domain"/>
    <property type="match status" value="2"/>
</dbReference>
<sequence length="857" mass="92900">MKKKINLFLSSILALTLIGCSNRGKYKAGTYEGVGKGRNGEIKVSVTVSKDKIESVKITDQKETESIAKPALEQIPKAIEKANKANVDTVSGATMTSKGIMDAVNDALKKAGAMDHGEKAEHKNVPVTYTEGTYTGQGNGYNGSIRLKVTFAKDGIKEIQYSDNKETAHIGKPAFDYLVKEAKEANGAGVDVVSGATFTSIGFKNALVDAAKQAKASDLEGFKKNKVVHKAGQKIEETYDVVIVGAGGAGMASAVQSAQEGNSVAVVEENAEIGGNTVASGGQFQSVQKYLVWDPAKPNATSGTYKGKTYKKVKQAAGNITILKTILNWNEKEFDGNHFKDRNFVAGDIHELSKAGVHKEYLGTLKALKKEIKAYIDWAQPKLNAGTAETELPLFSTVNLHIFQTYYGGLRQNAKKTEWIYGNYELVAQFVNGGQELKGWLESQGAMFDNATQPTIVGALWNRENDFLGSDLNKDGIPDPDGANKKGKSVWNTYFVPTKNTLLNTVANHDKNKILLRTKATELMVENGRVTGVKAQKYDGTEVILHAKKGVVLTTGGYAANIKRVKETNTYWKDGALTDSTKTTNRSSLVGSGLDMAQKVGAQLTGMGYTQLMPISWVDNGNLAFGGGNYTIYVNPKTGKRFVNETGERDVLSLGEFDHGIRFEGSNGTIIEIANNNHHIPGPYPYGTPKDDDLTLWNRDVKNRQYTRTVDQLGDLFKQLGLQTNAEEVKKTIIEYDKALMTGQEKNLNPTKTGWTHLIGKAEKDAKGKFKPETYTLDGVKLKIRLLAPSTHHTMGGLVVDAKRHVLDKDGKAIKGLYAAGEVTGGIHGGNRLGGNAIVEIFVSGRSAAKAIVEDNK</sequence>
<dbReference type="PROSITE" id="PS51257">
    <property type="entry name" value="PROKAR_LIPOPROTEIN"/>
    <property type="match status" value="1"/>
</dbReference>
<gene>
    <name evidence="11" type="ORF">HMPREF9013_0579</name>
</gene>
<comment type="caution">
    <text evidence="11">The sequence shown here is derived from an EMBL/GenBank/DDBJ whole genome shotgun (WGS) entry which is preliminary data.</text>
</comment>
<dbReference type="GO" id="GO:0033765">
    <property type="term" value="F:steroid dehydrogenase activity, acting on the CH-CH group of donors"/>
    <property type="evidence" value="ECO:0007669"/>
    <property type="project" value="UniProtKB-ARBA"/>
</dbReference>
<dbReference type="Gene3D" id="3.90.700.10">
    <property type="entry name" value="Succinate dehydrogenase/fumarate reductase flavoprotein, catalytic domain"/>
    <property type="match status" value="1"/>
</dbReference>
<dbReference type="InterPro" id="IPR003953">
    <property type="entry name" value="FAD-dep_OxRdtase_2_FAD-bd"/>
</dbReference>
<comment type="similarity">
    <text evidence="3">Belongs to the FAD-dependent oxidoreductase 2 family. FRD/SDH subfamily.</text>
</comment>
<keyword evidence="6" id="KW-0285">Flavoprotein</keyword>
<evidence type="ECO:0000256" key="7">
    <source>
        <dbReference type="ARBA" id="ARBA00022827"/>
    </source>
</evidence>
<comment type="cofactor">
    <cofactor evidence="2">
        <name>FAD</name>
        <dbReference type="ChEBI" id="CHEBI:57692"/>
    </cofactor>
</comment>
<dbReference type="SUPFAM" id="SSF51905">
    <property type="entry name" value="FAD/NAD(P)-binding domain"/>
    <property type="match status" value="1"/>
</dbReference>
<dbReference type="InterPro" id="IPR036188">
    <property type="entry name" value="FAD/NAD-bd_sf"/>
</dbReference>
<evidence type="ECO:0000256" key="4">
    <source>
        <dbReference type="ARBA" id="ARBA00013137"/>
    </source>
</evidence>
<dbReference type="OrthoDB" id="9806724at2"/>
<organism evidence="11 12">
    <name type="scientific">Bulleidia extructa W1219</name>
    <dbReference type="NCBI Taxonomy" id="679192"/>
    <lineage>
        <taxon>Bacteria</taxon>
        <taxon>Bacillati</taxon>
        <taxon>Bacillota</taxon>
        <taxon>Erysipelotrichia</taxon>
        <taxon>Erysipelotrichales</taxon>
        <taxon>Erysipelotrichaceae</taxon>
        <taxon>Bulleidia</taxon>
    </lineage>
</organism>
<keyword evidence="7" id="KW-0274">FAD</keyword>
<dbReference type="PANTHER" id="PTHR43400:SF7">
    <property type="entry name" value="FAD-DEPENDENT OXIDOREDUCTASE 2 FAD BINDING DOMAIN-CONTAINING PROTEIN"/>
    <property type="match status" value="1"/>
</dbReference>
<dbReference type="InterPro" id="IPR027477">
    <property type="entry name" value="Succ_DH/fumarate_Rdtase_cat_sf"/>
</dbReference>
<evidence type="ECO:0000313" key="12">
    <source>
        <dbReference type="Proteomes" id="UP000005017"/>
    </source>
</evidence>
<dbReference type="STRING" id="679192.HMPREF9013_0579"/>
<evidence type="ECO:0000256" key="6">
    <source>
        <dbReference type="ARBA" id="ARBA00022630"/>
    </source>
</evidence>
<name>D2MQM6_9FIRM</name>
<dbReference type="SUPFAM" id="SSF56425">
    <property type="entry name" value="Succinate dehydrogenase/fumarate reductase flavoprotein, catalytic domain"/>
    <property type="match status" value="1"/>
</dbReference>
<evidence type="ECO:0000256" key="2">
    <source>
        <dbReference type="ARBA" id="ARBA00001974"/>
    </source>
</evidence>
<evidence type="ECO:0000259" key="10">
    <source>
        <dbReference type="SMART" id="SM00900"/>
    </source>
</evidence>
<dbReference type="Gene3D" id="3.90.1010.20">
    <property type="match status" value="2"/>
</dbReference>
<dbReference type="eggNOG" id="COG3976">
    <property type="taxonomic scope" value="Bacteria"/>
</dbReference>
<evidence type="ECO:0000256" key="9">
    <source>
        <dbReference type="ARBA" id="ARBA00049922"/>
    </source>
</evidence>
<dbReference type="EC" id="1.3.99.33" evidence="4"/>
<dbReference type="Pfam" id="PF00890">
    <property type="entry name" value="FAD_binding_2"/>
    <property type="match status" value="2"/>
</dbReference>
<accession>D2MQM6</accession>
<comment type="catalytic activity">
    <reaction evidence="9">
        <text>dihydrourocanate + A = urocanate + AH2</text>
        <dbReference type="Rhea" id="RHEA:36059"/>
        <dbReference type="ChEBI" id="CHEBI:13193"/>
        <dbReference type="ChEBI" id="CHEBI:17499"/>
        <dbReference type="ChEBI" id="CHEBI:27247"/>
        <dbReference type="ChEBI" id="CHEBI:72991"/>
        <dbReference type="EC" id="1.3.99.33"/>
    </reaction>
</comment>
<comment type="cofactor">
    <cofactor evidence="1">
        <name>FMN</name>
        <dbReference type="ChEBI" id="CHEBI:58210"/>
    </cofactor>
</comment>
<dbReference type="EMBL" id="ADFR01000016">
    <property type="protein sequence ID" value="EFC05295.1"/>
    <property type="molecule type" value="Genomic_DNA"/>
</dbReference>
<proteinExistence type="inferred from homology"/>
<dbReference type="GO" id="GO:0016020">
    <property type="term" value="C:membrane"/>
    <property type="evidence" value="ECO:0007669"/>
    <property type="project" value="InterPro"/>
</dbReference>
<evidence type="ECO:0000256" key="5">
    <source>
        <dbReference type="ARBA" id="ARBA00015872"/>
    </source>
</evidence>
<dbReference type="PANTHER" id="PTHR43400">
    <property type="entry name" value="FUMARATE REDUCTASE"/>
    <property type="match status" value="1"/>
</dbReference>
<dbReference type="Pfam" id="PF04205">
    <property type="entry name" value="FMN_bind"/>
    <property type="match status" value="2"/>
</dbReference>
<dbReference type="GO" id="GO:0010181">
    <property type="term" value="F:FMN binding"/>
    <property type="evidence" value="ECO:0007669"/>
    <property type="project" value="InterPro"/>
</dbReference>
<dbReference type="InterPro" id="IPR050315">
    <property type="entry name" value="FAD-oxidoreductase_2"/>
</dbReference>
<feature type="domain" description="FMN-binding" evidence="10">
    <location>
        <begin position="37"/>
        <end position="111"/>
    </location>
</feature>
<evidence type="ECO:0000256" key="8">
    <source>
        <dbReference type="ARBA" id="ARBA00023002"/>
    </source>
</evidence>
<evidence type="ECO:0000256" key="3">
    <source>
        <dbReference type="ARBA" id="ARBA00008040"/>
    </source>
</evidence>
<reference evidence="12" key="1">
    <citation type="submission" date="2009-12" db="EMBL/GenBank/DDBJ databases">
        <title>Sequence of Clostridiales genomosp. BVAB3 str. UPII9-5.</title>
        <authorList>
            <person name="Madupu R."/>
            <person name="Durkin A.S."/>
            <person name="Torralba M."/>
            <person name="Methe B."/>
            <person name="Sutton G.G."/>
            <person name="Strausberg R.L."/>
            <person name="Nelson K.E."/>
        </authorList>
    </citation>
    <scope>NUCLEOTIDE SEQUENCE [LARGE SCALE GENOMIC DNA]</scope>
    <source>
        <strain evidence="12">W1219</strain>
    </source>
</reference>
<protein>
    <recommendedName>
        <fullName evidence="5">Urocanate reductase</fullName>
        <ecNumber evidence="4">1.3.99.33</ecNumber>
    </recommendedName>
</protein>
<keyword evidence="8" id="KW-0560">Oxidoreductase</keyword>
<evidence type="ECO:0000256" key="1">
    <source>
        <dbReference type="ARBA" id="ARBA00001917"/>
    </source>
</evidence>
<feature type="domain" description="FMN-binding" evidence="10">
    <location>
        <begin position="140"/>
        <end position="214"/>
    </location>
</feature>
<keyword evidence="12" id="KW-1185">Reference proteome</keyword>